<keyword evidence="3" id="KW-1185">Reference proteome</keyword>
<dbReference type="EMBL" id="BMAO01032936">
    <property type="protein sequence ID" value="GFQ85843.1"/>
    <property type="molecule type" value="Genomic_DNA"/>
</dbReference>
<gene>
    <name evidence="2" type="ORF">TNCT_396861</name>
</gene>
<feature type="region of interest" description="Disordered" evidence="1">
    <location>
        <begin position="1"/>
        <end position="21"/>
    </location>
</feature>
<accession>A0A8X6GMX3</accession>
<dbReference type="Proteomes" id="UP000887116">
    <property type="component" value="Unassembled WGS sequence"/>
</dbReference>
<evidence type="ECO:0000313" key="3">
    <source>
        <dbReference type="Proteomes" id="UP000887116"/>
    </source>
</evidence>
<evidence type="ECO:0000313" key="2">
    <source>
        <dbReference type="EMBL" id="GFQ85843.1"/>
    </source>
</evidence>
<comment type="caution">
    <text evidence="2">The sequence shown here is derived from an EMBL/GenBank/DDBJ whole genome shotgun (WGS) entry which is preliminary data.</text>
</comment>
<name>A0A8X6GMX3_TRICU</name>
<evidence type="ECO:0000256" key="1">
    <source>
        <dbReference type="SAM" id="MobiDB-lite"/>
    </source>
</evidence>
<protein>
    <submittedName>
        <fullName evidence="2">Uncharacterized protein</fullName>
    </submittedName>
</protein>
<proteinExistence type="predicted"/>
<reference evidence="2" key="1">
    <citation type="submission" date="2020-07" db="EMBL/GenBank/DDBJ databases">
        <title>Multicomponent nature underlies the extraordinary mechanical properties of spider dragline silk.</title>
        <authorList>
            <person name="Kono N."/>
            <person name="Nakamura H."/>
            <person name="Mori M."/>
            <person name="Yoshida Y."/>
            <person name="Ohtoshi R."/>
            <person name="Malay A.D."/>
            <person name="Moran D.A.P."/>
            <person name="Tomita M."/>
            <person name="Numata K."/>
            <person name="Arakawa K."/>
        </authorList>
    </citation>
    <scope>NUCLEOTIDE SEQUENCE</scope>
</reference>
<dbReference type="OrthoDB" id="6436012at2759"/>
<dbReference type="AlphaFoldDB" id="A0A8X6GMX3"/>
<feature type="compositionally biased region" description="Polar residues" evidence="1">
    <location>
        <begin position="70"/>
        <end position="81"/>
    </location>
</feature>
<sequence>MLRAWQRQRGPDFNHSGEPQERLSSLLKFLKSEVESEERICLAMQGFGLKKKKDNIGFRNKKFEPRVKQNKTPTASGPTYS</sequence>
<organism evidence="2 3">
    <name type="scientific">Trichonephila clavata</name>
    <name type="common">Joro spider</name>
    <name type="synonym">Nephila clavata</name>
    <dbReference type="NCBI Taxonomy" id="2740835"/>
    <lineage>
        <taxon>Eukaryota</taxon>
        <taxon>Metazoa</taxon>
        <taxon>Ecdysozoa</taxon>
        <taxon>Arthropoda</taxon>
        <taxon>Chelicerata</taxon>
        <taxon>Arachnida</taxon>
        <taxon>Araneae</taxon>
        <taxon>Araneomorphae</taxon>
        <taxon>Entelegynae</taxon>
        <taxon>Araneoidea</taxon>
        <taxon>Nephilidae</taxon>
        <taxon>Trichonephila</taxon>
    </lineage>
</organism>
<feature type="region of interest" description="Disordered" evidence="1">
    <location>
        <begin position="58"/>
        <end position="81"/>
    </location>
</feature>